<comment type="caution">
    <text evidence="1">The sequence shown here is derived from an EMBL/GenBank/DDBJ whole genome shotgun (WGS) entry which is preliminary data.</text>
</comment>
<proteinExistence type="predicted"/>
<evidence type="ECO:0000313" key="1">
    <source>
        <dbReference type="EMBL" id="MEI4280085.1"/>
    </source>
</evidence>
<evidence type="ECO:0008006" key="3">
    <source>
        <dbReference type="Google" id="ProtNLM"/>
    </source>
</evidence>
<keyword evidence="2" id="KW-1185">Reference proteome</keyword>
<evidence type="ECO:0000313" key="2">
    <source>
        <dbReference type="Proteomes" id="UP001373496"/>
    </source>
</evidence>
<accession>A0ABU8E908</accession>
<dbReference type="Proteomes" id="UP001373496">
    <property type="component" value="Unassembled WGS sequence"/>
</dbReference>
<sequence length="176" mass="17280">MSGRHRRSTGRRGAGRVVVLATALALLLGGTGVAWAAWSATGGGSTQARAVTPVDLTVTAVPQLNPIFPRTGTTYANPATGTIGFTITNANPYPVSLTTLTLGNGVATDTAACPAGNVLPVVASINRSGAAAIVVAANSTSAAVVLTGAVYMRADAPSGCAGATFTVPVTLSGTSL</sequence>
<gene>
    <name evidence="1" type="ORF">UXQ13_16560</name>
</gene>
<organism evidence="1 2">
    <name type="scientific">Klenkia terrae</name>
    <dbReference type="NCBI Taxonomy" id="1052259"/>
    <lineage>
        <taxon>Bacteria</taxon>
        <taxon>Bacillati</taxon>
        <taxon>Actinomycetota</taxon>
        <taxon>Actinomycetes</taxon>
        <taxon>Geodermatophilales</taxon>
        <taxon>Geodermatophilaceae</taxon>
        <taxon>Klenkia</taxon>
    </lineage>
</organism>
<name>A0ABU8E908_9ACTN</name>
<dbReference type="EMBL" id="JBAPLV010000019">
    <property type="protein sequence ID" value="MEI4280085.1"/>
    <property type="molecule type" value="Genomic_DNA"/>
</dbReference>
<dbReference type="RefSeq" id="WP_225233181.1">
    <property type="nucleotide sequence ID" value="NZ_JBAPLV010000019.1"/>
</dbReference>
<protein>
    <recommendedName>
        <fullName evidence="3">Ribosomally synthesized peptide with SipW-like signal peptide</fullName>
    </recommendedName>
</protein>
<reference evidence="1 2" key="1">
    <citation type="submission" date="2024-03" db="EMBL/GenBank/DDBJ databases">
        <title>Draft genome sequence of Klenkia terrae.</title>
        <authorList>
            <person name="Duangmal K."/>
            <person name="Chantavorakit T."/>
        </authorList>
    </citation>
    <scope>NUCLEOTIDE SEQUENCE [LARGE SCALE GENOMIC DNA]</scope>
    <source>
        <strain evidence="1 2">JCM 17786</strain>
    </source>
</reference>